<protein>
    <submittedName>
        <fullName evidence="2">Uncharacterized protein</fullName>
    </submittedName>
</protein>
<evidence type="ECO:0000313" key="2">
    <source>
        <dbReference type="EMBL" id="KAF0307379.1"/>
    </source>
</evidence>
<dbReference type="Gene3D" id="1.25.40.480">
    <property type="match status" value="1"/>
</dbReference>
<dbReference type="AlphaFoldDB" id="A0A6A4WQ12"/>
<dbReference type="EMBL" id="VIIS01000581">
    <property type="protein sequence ID" value="KAF0307379.1"/>
    <property type="molecule type" value="Genomic_DNA"/>
</dbReference>
<organism evidence="2 3">
    <name type="scientific">Amphibalanus amphitrite</name>
    <name type="common">Striped barnacle</name>
    <name type="synonym">Balanus amphitrite</name>
    <dbReference type="NCBI Taxonomy" id="1232801"/>
    <lineage>
        <taxon>Eukaryota</taxon>
        <taxon>Metazoa</taxon>
        <taxon>Ecdysozoa</taxon>
        <taxon>Arthropoda</taxon>
        <taxon>Crustacea</taxon>
        <taxon>Multicrustacea</taxon>
        <taxon>Cirripedia</taxon>
        <taxon>Thoracica</taxon>
        <taxon>Thoracicalcarea</taxon>
        <taxon>Balanomorpha</taxon>
        <taxon>Balanoidea</taxon>
        <taxon>Balanidae</taxon>
        <taxon>Amphibalaninae</taxon>
        <taxon>Amphibalanus</taxon>
    </lineage>
</organism>
<feature type="compositionally biased region" description="Acidic residues" evidence="1">
    <location>
        <begin position="1"/>
        <end position="11"/>
    </location>
</feature>
<dbReference type="PANTHER" id="PTHR32094:SF5">
    <property type="entry name" value="FANCONI ANEMIA GROUP E PROTEIN"/>
    <property type="match status" value="1"/>
</dbReference>
<name>A0A6A4WQ12_AMPAM</name>
<dbReference type="InterPro" id="IPR039685">
    <property type="entry name" value="FANCE"/>
</dbReference>
<evidence type="ECO:0000313" key="3">
    <source>
        <dbReference type="Proteomes" id="UP000440578"/>
    </source>
</evidence>
<gene>
    <name evidence="2" type="ORF">FJT64_002306</name>
</gene>
<reference evidence="2 3" key="1">
    <citation type="submission" date="2019-07" db="EMBL/GenBank/DDBJ databases">
        <title>Draft genome assembly of a fouling barnacle, Amphibalanus amphitrite (Darwin, 1854): The first reference genome for Thecostraca.</title>
        <authorList>
            <person name="Kim W."/>
        </authorList>
    </citation>
    <scope>NUCLEOTIDE SEQUENCE [LARGE SCALE GENOMIC DNA]</scope>
    <source>
        <strain evidence="2">SNU_AA5</strain>
        <tissue evidence="2">Soma without cirri and trophi</tissue>
    </source>
</reference>
<dbReference type="GO" id="GO:0043240">
    <property type="term" value="C:Fanconi anaemia nuclear complex"/>
    <property type="evidence" value="ECO:0007669"/>
    <property type="project" value="InterPro"/>
</dbReference>
<sequence>MEDDSDSDEYEFANSELTVTAAPAGGGTTGAADGPVAAVDVAALESQQLTDASHLRLEPNLVLVAADTALDAPTAARWLQHTLTPKLLSGEMPSAELVSALVGLSGRHPEQIIEHCLLPLTAGELLTCDDLATRLVTEGLQETHRMQLVRRLCGRPLSPAAVSLLLSLLPVCPPSADLAATLTDRLESSAAEEQHRSSAAFARLLLLTVQRTGHLLDAGERARLAAAAERGRTALRRAVQAALRKLE</sequence>
<comment type="caution">
    <text evidence="2">The sequence shown here is derived from an EMBL/GenBank/DDBJ whole genome shotgun (WGS) entry which is preliminary data.</text>
</comment>
<dbReference type="GO" id="GO:0036297">
    <property type="term" value="P:interstrand cross-link repair"/>
    <property type="evidence" value="ECO:0007669"/>
    <property type="project" value="InterPro"/>
</dbReference>
<dbReference type="Proteomes" id="UP000440578">
    <property type="component" value="Unassembled WGS sequence"/>
</dbReference>
<dbReference type="PANTHER" id="PTHR32094">
    <property type="entry name" value="FANCONI ANEMIA GROUP E PROTEIN"/>
    <property type="match status" value="1"/>
</dbReference>
<feature type="region of interest" description="Disordered" evidence="1">
    <location>
        <begin position="1"/>
        <end position="28"/>
    </location>
</feature>
<proteinExistence type="predicted"/>
<keyword evidence="3" id="KW-1185">Reference proteome</keyword>
<evidence type="ECO:0000256" key="1">
    <source>
        <dbReference type="SAM" id="MobiDB-lite"/>
    </source>
</evidence>
<accession>A0A6A4WQ12</accession>